<evidence type="ECO:0000313" key="1">
    <source>
        <dbReference type="EMBL" id="KAJ5084910.1"/>
    </source>
</evidence>
<sequence>MTATVVTHMASTNRVVLYPWQTTAWRQVQGKTYSGPAPAGPAYTLQPDFPTMWVTNGVNHGKGSGMCHAIDQNTCKSAARKLPDWLVHYPETPGDPNTKWLSAHIPYGRDMYASSNSDTLEGTYVQMVGGPGKCQISTWCNLDGQVSNYTYHALTKPQIIEAVNRMYSEENGIGTCGLVHVGLCLVKADYCHSDGDGGGGCKDIPADRSYNVSETNPLDDVVPYLPYWNSDNRTIPDDAGDYSTLSTPQPSSS</sequence>
<reference evidence="1" key="2">
    <citation type="journal article" date="2023" name="IMA Fungus">
        <title>Comparative genomic study of the Penicillium genus elucidates a diverse pangenome and 15 lateral gene transfer events.</title>
        <authorList>
            <person name="Petersen C."/>
            <person name="Sorensen T."/>
            <person name="Nielsen M.R."/>
            <person name="Sondergaard T.E."/>
            <person name="Sorensen J.L."/>
            <person name="Fitzpatrick D.A."/>
            <person name="Frisvad J.C."/>
            <person name="Nielsen K.L."/>
        </authorList>
    </citation>
    <scope>NUCLEOTIDE SEQUENCE</scope>
    <source>
        <strain evidence="1">IBT 34128</strain>
    </source>
</reference>
<name>A0A9W9ENE3_9EURO</name>
<gene>
    <name evidence="1" type="ORF">NUU61_009489</name>
</gene>
<dbReference type="AlphaFoldDB" id="A0A9W9ENE3"/>
<dbReference type="EMBL" id="JAPMSZ010000011">
    <property type="protein sequence ID" value="KAJ5084910.1"/>
    <property type="molecule type" value="Genomic_DNA"/>
</dbReference>
<protein>
    <submittedName>
        <fullName evidence="1">Uncharacterized protein</fullName>
    </submittedName>
</protein>
<proteinExistence type="predicted"/>
<dbReference type="GeneID" id="81399183"/>
<evidence type="ECO:0000313" key="2">
    <source>
        <dbReference type="Proteomes" id="UP001141434"/>
    </source>
</evidence>
<dbReference type="Proteomes" id="UP001141434">
    <property type="component" value="Unassembled WGS sequence"/>
</dbReference>
<comment type="caution">
    <text evidence="1">The sequence shown here is derived from an EMBL/GenBank/DDBJ whole genome shotgun (WGS) entry which is preliminary data.</text>
</comment>
<dbReference type="RefSeq" id="XP_056508307.1">
    <property type="nucleotide sequence ID" value="XM_056660014.1"/>
</dbReference>
<reference evidence="1" key="1">
    <citation type="submission" date="2022-11" db="EMBL/GenBank/DDBJ databases">
        <authorList>
            <person name="Petersen C."/>
        </authorList>
    </citation>
    <scope>NUCLEOTIDE SEQUENCE</scope>
    <source>
        <strain evidence="1">IBT 34128</strain>
    </source>
</reference>
<keyword evidence="2" id="KW-1185">Reference proteome</keyword>
<organism evidence="1 2">
    <name type="scientific">Penicillium alfredii</name>
    <dbReference type="NCBI Taxonomy" id="1506179"/>
    <lineage>
        <taxon>Eukaryota</taxon>
        <taxon>Fungi</taxon>
        <taxon>Dikarya</taxon>
        <taxon>Ascomycota</taxon>
        <taxon>Pezizomycotina</taxon>
        <taxon>Eurotiomycetes</taxon>
        <taxon>Eurotiomycetidae</taxon>
        <taxon>Eurotiales</taxon>
        <taxon>Aspergillaceae</taxon>
        <taxon>Penicillium</taxon>
    </lineage>
</organism>
<accession>A0A9W9ENE3</accession>